<evidence type="ECO:0000256" key="2">
    <source>
        <dbReference type="ARBA" id="ARBA00022963"/>
    </source>
</evidence>
<keyword evidence="2" id="KW-0442">Lipid degradation</keyword>
<accession>A0AAE3SJY7</accession>
<protein>
    <recommendedName>
        <fullName evidence="6">Platelet-activating factor acetylhydrolase</fullName>
    </recommendedName>
</protein>
<dbReference type="Proteomes" id="UP001207408">
    <property type="component" value="Unassembled WGS sequence"/>
</dbReference>
<gene>
    <name evidence="4" type="ORF">OM074_10520</name>
</gene>
<organism evidence="4 5">
    <name type="scientific">Plebeiibacterium marinum</name>
    <dbReference type="NCBI Taxonomy" id="2992111"/>
    <lineage>
        <taxon>Bacteria</taxon>
        <taxon>Pseudomonadati</taxon>
        <taxon>Bacteroidota</taxon>
        <taxon>Bacteroidia</taxon>
        <taxon>Marinilabiliales</taxon>
        <taxon>Marinilabiliaceae</taxon>
        <taxon>Plebeiibacterium</taxon>
    </lineage>
</organism>
<keyword evidence="1" id="KW-0378">Hydrolase</keyword>
<dbReference type="InterPro" id="IPR029058">
    <property type="entry name" value="AB_hydrolase_fold"/>
</dbReference>
<evidence type="ECO:0000256" key="1">
    <source>
        <dbReference type="ARBA" id="ARBA00022801"/>
    </source>
</evidence>
<dbReference type="EMBL" id="JAPDPI010000019">
    <property type="protein sequence ID" value="MCW3806062.1"/>
    <property type="molecule type" value="Genomic_DNA"/>
</dbReference>
<comment type="caution">
    <text evidence="4">The sequence shown here is derived from an EMBL/GenBank/DDBJ whole genome shotgun (WGS) entry which is preliminary data.</text>
</comment>
<proteinExistence type="predicted"/>
<dbReference type="SUPFAM" id="SSF53474">
    <property type="entry name" value="alpha/beta-Hydrolases"/>
    <property type="match status" value="1"/>
</dbReference>
<evidence type="ECO:0000313" key="5">
    <source>
        <dbReference type="Proteomes" id="UP001207408"/>
    </source>
</evidence>
<dbReference type="GO" id="GO:0016042">
    <property type="term" value="P:lipid catabolic process"/>
    <property type="evidence" value="ECO:0007669"/>
    <property type="project" value="UniProtKB-KW"/>
</dbReference>
<dbReference type="RefSeq" id="WP_301199434.1">
    <property type="nucleotide sequence ID" value="NZ_JAPDPI010000019.1"/>
</dbReference>
<evidence type="ECO:0008006" key="6">
    <source>
        <dbReference type="Google" id="ProtNLM"/>
    </source>
</evidence>
<evidence type="ECO:0000313" key="4">
    <source>
        <dbReference type="EMBL" id="MCW3806062.1"/>
    </source>
</evidence>
<keyword evidence="3" id="KW-0443">Lipid metabolism</keyword>
<dbReference type="Gene3D" id="3.40.50.1820">
    <property type="entry name" value="alpha/beta hydrolase"/>
    <property type="match status" value="1"/>
</dbReference>
<keyword evidence="5" id="KW-1185">Reference proteome</keyword>
<name>A0AAE3SJY7_9BACT</name>
<reference evidence="4" key="1">
    <citation type="submission" date="2022-10" db="EMBL/GenBank/DDBJ databases">
        <authorList>
            <person name="Yu W.X."/>
        </authorList>
    </citation>
    <scope>NUCLEOTIDE SEQUENCE</scope>
    <source>
        <strain evidence="4">D04</strain>
    </source>
</reference>
<evidence type="ECO:0000256" key="3">
    <source>
        <dbReference type="ARBA" id="ARBA00023098"/>
    </source>
</evidence>
<sequence length="413" mass="48144">MIVKRIGCLIIIVLLCVHIGAQHKGSSFLPEPTGSYSIGTRSYEITYPVVTKRSSREDKVFVKIWYPSDSVVDVSHHKKYLEGYNLDEIYNNFKTKGITKEEIEDISNYYTNTTENLPISLKQKNFPVILFTPGYYFGLSDIYSSFTENLASNGFIVCSITHQHQQINVEGKKGEDNSLQKAKSALPFLQWWWVRQRSLSDFEKPKNQERLTKYYLRNLRRFDRVIRKWEASSMYCVDYFRDRVSQDPVFAKMDFERVGAFGQSIGGALSNHLCVKHKIIKAGVSMDCFQFGDVISCQQEKPLMLIESDHQYSWQIGNEYIYRNYKELEYLRIKGALHFLFCDVPYYDVVTSDEKIEGFIGETQGKIAVEKINQSVLSFFNRHLNHTKCNTDELFVHNNLFIHQINNQCIFLK</sequence>
<dbReference type="Pfam" id="PF03403">
    <property type="entry name" value="PAF-AH_p_II"/>
    <property type="match status" value="1"/>
</dbReference>
<dbReference type="GO" id="GO:0003847">
    <property type="term" value="F:1-alkyl-2-acetylglycerophosphocholine esterase activity"/>
    <property type="evidence" value="ECO:0007669"/>
    <property type="project" value="TreeGrafter"/>
</dbReference>
<dbReference type="PANTHER" id="PTHR10272">
    <property type="entry name" value="PLATELET-ACTIVATING FACTOR ACETYLHYDROLASE"/>
    <property type="match status" value="1"/>
</dbReference>
<dbReference type="PANTHER" id="PTHR10272:SF0">
    <property type="entry name" value="PLATELET-ACTIVATING FACTOR ACETYLHYDROLASE"/>
    <property type="match status" value="1"/>
</dbReference>
<dbReference type="AlphaFoldDB" id="A0AAE3SJY7"/>